<gene>
    <name evidence="3" type="ORF">AK830_g8744</name>
</gene>
<evidence type="ECO:0000256" key="1">
    <source>
        <dbReference type="SAM" id="Phobius"/>
    </source>
</evidence>
<feature type="signal peptide" evidence="2">
    <location>
        <begin position="1"/>
        <end position="26"/>
    </location>
</feature>
<keyword evidence="1" id="KW-0472">Membrane</keyword>
<evidence type="ECO:0000313" key="4">
    <source>
        <dbReference type="Proteomes" id="UP000050424"/>
    </source>
</evidence>
<accession>A0A0P7BBP1</accession>
<keyword evidence="1" id="KW-0812">Transmembrane</keyword>
<dbReference type="Proteomes" id="UP000050424">
    <property type="component" value="Unassembled WGS sequence"/>
</dbReference>
<evidence type="ECO:0000313" key="3">
    <source>
        <dbReference type="EMBL" id="KPM37840.1"/>
    </source>
</evidence>
<feature type="transmembrane region" description="Helical" evidence="1">
    <location>
        <begin position="307"/>
        <end position="328"/>
    </location>
</feature>
<keyword evidence="4" id="KW-1185">Reference proteome</keyword>
<feature type="chain" id="PRO_5006135625" evidence="2">
    <location>
        <begin position="27"/>
        <end position="412"/>
    </location>
</feature>
<feature type="transmembrane region" description="Helical" evidence="1">
    <location>
        <begin position="55"/>
        <end position="77"/>
    </location>
</feature>
<comment type="caution">
    <text evidence="3">The sequence shown here is derived from an EMBL/GenBank/DDBJ whole genome shotgun (WGS) entry which is preliminary data.</text>
</comment>
<keyword evidence="2" id="KW-0732">Signal</keyword>
<dbReference type="AlphaFoldDB" id="A0A0P7BBP1"/>
<protein>
    <submittedName>
        <fullName evidence="3">Uncharacterized protein</fullName>
    </submittedName>
</protein>
<sequence length="412" mass="46753">MRFFFCRALAFFVLSCCISLFHPQLGLNCGSKPAGFADVPPGASPPNAGESKSRWLVYAEGFILVVSCFILAQGHFIMRATRERIERVRQTAITMTYSLLKTTTTNTMHGYDSDELQLVIYECLALTTAYPVALLHQMSNKGCEPGVTRYCHDAAATLKYWRECNEYQQSLGFFEPTSSSPNFTRLNSFFEIFSLRVEKLFRNQPRTKVPSMAPQHIVYNIRNHFKNLVDRGNLDERKAPIVRENIDMMALAGRECTVFSYGDVAPVAFMWMLDLSTRLISVTLPAQNCDYIINSTRNVGGRMMFPTFFTLLIIVGVSAASATILTLLDELWQMWDPFAQGMNTFSWTLGIAREIDDMLNEFSEDDETVLIRKHAFVESEEDVFPEEFVDLRAQSDETMPHRDTGGLQVQSV</sequence>
<dbReference type="OrthoDB" id="5153901at2759"/>
<name>A0A0P7BBP1_9HYPO</name>
<dbReference type="EMBL" id="LKCW01000152">
    <property type="protein sequence ID" value="KPM37840.1"/>
    <property type="molecule type" value="Genomic_DNA"/>
</dbReference>
<keyword evidence="1" id="KW-1133">Transmembrane helix</keyword>
<organism evidence="3 4">
    <name type="scientific">Neonectria ditissima</name>
    <dbReference type="NCBI Taxonomy" id="78410"/>
    <lineage>
        <taxon>Eukaryota</taxon>
        <taxon>Fungi</taxon>
        <taxon>Dikarya</taxon>
        <taxon>Ascomycota</taxon>
        <taxon>Pezizomycotina</taxon>
        <taxon>Sordariomycetes</taxon>
        <taxon>Hypocreomycetidae</taxon>
        <taxon>Hypocreales</taxon>
        <taxon>Nectriaceae</taxon>
        <taxon>Neonectria</taxon>
    </lineage>
</organism>
<evidence type="ECO:0000256" key="2">
    <source>
        <dbReference type="SAM" id="SignalP"/>
    </source>
</evidence>
<proteinExistence type="predicted"/>
<reference evidence="3 4" key="1">
    <citation type="submission" date="2015-09" db="EMBL/GenBank/DDBJ databases">
        <title>Draft genome of a European isolate of the apple canker pathogen Neonectria ditissima.</title>
        <authorList>
            <person name="Gomez-Cortecero A."/>
            <person name="Harrison R.J."/>
            <person name="Armitage A.D."/>
        </authorList>
    </citation>
    <scope>NUCLEOTIDE SEQUENCE [LARGE SCALE GENOMIC DNA]</scope>
    <source>
        <strain evidence="3 4">R09/05</strain>
    </source>
</reference>